<feature type="transmembrane region" description="Helical" evidence="6">
    <location>
        <begin position="401"/>
        <end position="428"/>
    </location>
</feature>
<accession>A0AAD6SWK1</accession>
<dbReference type="Gene3D" id="1.20.1250.20">
    <property type="entry name" value="MFS general substrate transporter like domains"/>
    <property type="match status" value="1"/>
</dbReference>
<protein>
    <submittedName>
        <fullName evidence="8">Major facilitator superfamily domain-containing protein</fullName>
    </submittedName>
</protein>
<keyword evidence="4 6" id="KW-0472">Membrane</keyword>
<evidence type="ECO:0000313" key="9">
    <source>
        <dbReference type="Proteomes" id="UP001218188"/>
    </source>
</evidence>
<comment type="caution">
    <text evidence="8">The sequence shown here is derived from an EMBL/GenBank/DDBJ whole genome shotgun (WGS) entry which is preliminary data.</text>
</comment>
<evidence type="ECO:0000256" key="3">
    <source>
        <dbReference type="ARBA" id="ARBA00022989"/>
    </source>
</evidence>
<feature type="transmembrane region" description="Helical" evidence="6">
    <location>
        <begin position="251"/>
        <end position="274"/>
    </location>
</feature>
<dbReference type="GO" id="GO:0016020">
    <property type="term" value="C:membrane"/>
    <property type="evidence" value="ECO:0007669"/>
    <property type="project" value="UniProtKB-SubCell"/>
</dbReference>
<dbReference type="PANTHER" id="PTHR23507">
    <property type="entry name" value="ZGC:174356"/>
    <property type="match status" value="1"/>
</dbReference>
<dbReference type="InterPro" id="IPR036259">
    <property type="entry name" value="MFS_trans_sf"/>
</dbReference>
<keyword evidence="2 6" id="KW-0812">Transmembrane</keyword>
<feature type="transmembrane region" description="Helical" evidence="6">
    <location>
        <begin position="58"/>
        <end position="78"/>
    </location>
</feature>
<dbReference type="InterPro" id="IPR020846">
    <property type="entry name" value="MFS_dom"/>
</dbReference>
<evidence type="ECO:0000259" key="7">
    <source>
        <dbReference type="PROSITE" id="PS50850"/>
    </source>
</evidence>
<dbReference type="SUPFAM" id="SSF103473">
    <property type="entry name" value="MFS general substrate transporter"/>
    <property type="match status" value="1"/>
</dbReference>
<reference evidence="8" key="1">
    <citation type="submission" date="2023-03" db="EMBL/GenBank/DDBJ databases">
        <title>Massive genome expansion in bonnet fungi (Mycena s.s.) driven by repeated elements and novel gene families across ecological guilds.</title>
        <authorList>
            <consortium name="Lawrence Berkeley National Laboratory"/>
            <person name="Harder C.B."/>
            <person name="Miyauchi S."/>
            <person name="Viragh M."/>
            <person name="Kuo A."/>
            <person name="Thoen E."/>
            <person name="Andreopoulos B."/>
            <person name="Lu D."/>
            <person name="Skrede I."/>
            <person name="Drula E."/>
            <person name="Henrissat B."/>
            <person name="Morin E."/>
            <person name="Kohler A."/>
            <person name="Barry K."/>
            <person name="LaButti K."/>
            <person name="Morin E."/>
            <person name="Salamov A."/>
            <person name="Lipzen A."/>
            <person name="Mereny Z."/>
            <person name="Hegedus B."/>
            <person name="Baldrian P."/>
            <person name="Stursova M."/>
            <person name="Weitz H."/>
            <person name="Taylor A."/>
            <person name="Grigoriev I.V."/>
            <person name="Nagy L.G."/>
            <person name="Martin F."/>
            <person name="Kauserud H."/>
        </authorList>
    </citation>
    <scope>NUCLEOTIDE SEQUENCE</scope>
    <source>
        <strain evidence="8">CBHHK200</strain>
    </source>
</reference>
<sequence length="598" mass="64959">MTSSSSPDVDGETPTSQQNADPPRVADNATENASRVSEDANEEARKAREALPFWKRPAAWWLMALALLSATLLTLTVAAQVELSTQLVCRVDRPEFQLASNANFMTPNQIPLALPSFNMMKSALNIRDAALMTSGLPPCSSDPTVQAAVAKLSTVATITGGVLTFLTVGWWGSFSDRHGRRRIFGITAIGQLMCSLNIILVANYVQVLPGNYWFLLVDSIILGAVGGTANEMAAMMAYLSDIVPPEERSRLFGVVLGFFLAGIGIGPLLGSLVIRTTQNLLSVFFLAATLRVLQACLALFALPESLTKAQMQRALATHQEIPHRGDEPTALWWFKQLFFFLKPLSIFLPSNIVNENSLKVGKRDWNLTILLLGYGLMFLAASSLIDQLLYALITFGWDAEYLGYCLSSIGLGRAFFLCLILPSVIHLIKNKAAKDYKRNSEREPLLSDQDTLLTRYIPPKAYILDLTIARLSVLMDAVTFAILPWAPTGIIFLVFISLGSLGAGLAPAVNSVALELYSRKLGKNATLESGKLFGAMSVVQALFTNVLGPPLYGFLYAATVATHPKTIFFVALGNTTLSCALLACVRVTPEIEDVEDVA</sequence>
<gene>
    <name evidence="8" type="ORF">C8F04DRAFT_1105156</name>
</gene>
<keyword evidence="3 6" id="KW-1133">Transmembrane helix</keyword>
<feature type="transmembrane region" description="Helical" evidence="6">
    <location>
        <begin position="532"/>
        <end position="555"/>
    </location>
</feature>
<dbReference type="AlphaFoldDB" id="A0AAD6SWK1"/>
<evidence type="ECO:0000256" key="5">
    <source>
        <dbReference type="SAM" id="MobiDB-lite"/>
    </source>
</evidence>
<feature type="transmembrane region" description="Helical" evidence="6">
    <location>
        <begin position="183"/>
        <end position="206"/>
    </location>
</feature>
<dbReference type="Proteomes" id="UP001218188">
    <property type="component" value="Unassembled WGS sequence"/>
</dbReference>
<feature type="transmembrane region" description="Helical" evidence="6">
    <location>
        <begin position="212"/>
        <end position="239"/>
    </location>
</feature>
<keyword evidence="9" id="KW-1185">Reference proteome</keyword>
<dbReference type="GO" id="GO:0022857">
    <property type="term" value="F:transmembrane transporter activity"/>
    <property type="evidence" value="ECO:0007669"/>
    <property type="project" value="InterPro"/>
</dbReference>
<dbReference type="Pfam" id="PF07690">
    <property type="entry name" value="MFS_1"/>
    <property type="match status" value="1"/>
</dbReference>
<evidence type="ECO:0000256" key="1">
    <source>
        <dbReference type="ARBA" id="ARBA00004141"/>
    </source>
</evidence>
<feature type="domain" description="Major facilitator superfamily (MFS) profile" evidence="7">
    <location>
        <begin position="114"/>
        <end position="591"/>
    </location>
</feature>
<dbReference type="EMBL" id="JARJCM010000067">
    <property type="protein sequence ID" value="KAJ7033102.1"/>
    <property type="molecule type" value="Genomic_DNA"/>
</dbReference>
<comment type="subcellular location">
    <subcellularLocation>
        <location evidence="1">Membrane</location>
        <topology evidence="1">Multi-pass membrane protein</topology>
    </subcellularLocation>
</comment>
<evidence type="ECO:0000256" key="6">
    <source>
        <dbReference type="SAM" id="Phobius"/>
    </source>
</evidence>
<dbReference type="PROSITE" id="PS50850">
    <property type="entry name" value="MFS"/>
    <property type="match status" value="1"/>
</dbReference>
<feature type="transmembrane region" description="Helical" evidence="6">
    <location>
        <begin position="369"/>
        <end position="395"/>
    </location>
</feature>
<dbReference type="PANTHER" id="PTHR23507:SF1">
    <property type="entry name" value="FI18259P1-RELATED"/>
    <property type="match status" value="1"/>
</dbReference>
<evidence type="ECO:0000313" key="8">
    <source>
        <dbReference type="EMBL" id="KAJ7033102.1"/>
    </source>
</evidence>
<feature type="region of interest" description="Disordered" evidence="5">
    <location>
        <begin position="1"/>
        <end position="43"/>
    </location>
</feature>
<feature type="transmembrane region" description="Helical" evidence="6">
    <location>
        <begin position="152"/>
        <end position="171"/>
    </location>
</feature>
<organism evidence="8 9">
    <name type="scientific">Mycena alexandri</name>
    <dbReference type="NCBI Taxonomy" id="1745969"/>
    <lineage>
        <taxon>Eukaryota</taxon>
        <taxon>Fungi</taxon>
        <taxon>Dikarya</taxon>
        <taxon>Basidiomycota</taxon>
        <taxon>Agaricomycotina</taxon>
        <taxon>Agaricomycetes</taxon>
        <taxon>Agaricomycetidae</taxon>
        <taxon>Agaricales</taxon>
        <taxon>Marasmiineae</taxon>
        <taxon>Mycenaceae</taxon>
        <taxon>Mycena</taxon>
    </lineage>
</organism>
<feature type="compositionally biased region" description="Polar residues" evidence="5">
    <location>
        <begin position="1"/>
        <end position="20"/>
    </location>
</feature>
<feature type="transmembrane region" description="Helical" evidence="6">
    <location>
        <begin position="567"/>
        <end position="585"/>
    </location>
</feature>
<name>A0AAD6SWK1_9AGAR</name>
<dbReference type="InterPro" id="IPR011701">
    <property type="entry name" value="MFS"/>
</dbReference>
<feature type="transmembrane region" description="Helical" evidence="6">
    <location>
        <begin position="280"/>
        <end position="302"/>
    </location>
</feature>
<evidence type="ECO:0000256" key="4">
    <source>
        <dbReference type="ARBA" id="ARBA00023136"/>
    </source>
</evidence>
<evidence type="ECO:0000256" key="2">
    <source>
        <dbReference type="ARBA" id="ARBA00022692"/>
    </source>
</evidence>
<proteinExistence type="predicted"/>